<proteinExistence type="predicted"/>
<organism evidence="2 3">
    <name type="scientific">Paenibacillus oleatilyticus</name>
    <dbReference type="NCBI Taxonomy" id="2594886"/>
    <lineage>
        <taxon>Bacteria</taxon>
        <taxon>Bacillati</taxon>
        <taxon>Bacillota</taxon>
        <taxon>Bacilli</taxon>
        <taxon>Bacillales</taxon>
        <taxon>Paenibacillaceae</taxon>
        <taxon>Paenibacillus</taxon>
    </lineage>
</organism>
<evidence type="ECO:0000256" key="1">
    <source>
        <dbReference type="SAM" id="MobiDB-lite"/>
    </source>
</evidence>
<dbReference type="Proteomes" id="UP001575622">
    <property type="component" value="Unassembled WGS sequence"/>
</dbReference>
<dbReference type="EMBL" id="JBHDLN010000004">
    <property type="protein sequence ID" value="MFB0842458.1"/>
    <property type="molecule type" value="Genomic_DNA"/>
</dbReference>
<comment type="caution">
    <text evidence="2">The sequence shown here is derived from an EMBL/GenBank/DDBJ whole genome shotgun (WGS) entry which is preliminary data.</text>
</comment>
<evidence type="ECO:0000313" key="3">
    <source>
        <dbReference type="Proteomes" id="UP001575622"/>
    </source>
</evidence>
<accession>A0ABV4V039</accession>
<evidence type="ECO:0000313" key="2">
    <source>
        <dbReference type="EMBL" id="MFB0842458.1"/>
    </source>
</evidence>
<keyword evidence="3" id="KW-1185">Reference proteome</keyword>
<protein>
    <submittedName>
        <fullName evidence="2">Uncharacterized protein</fullName>
    </submittedName>
</protein>
<name>A0ABV4V039_9BACL</name>
<reference evidence="2 3" key="1">
    <citation type="submission" date="2024-09" db="EMBL/GenBank/DDBJ databases">
        <authorList>
            <person name="Makale K.P.P."/>
            <person name="Makhzoum A."/>
            <person name="Rantong G."/>
            <person name="Rahube T.O."/>
        </authorList>
    </citation>
    <scope>NUCLEOTIDE SEQUENCE [LARGE SCALE GENOMIC DNA]</scope>
    <source>
        <strain evidence="2 3">KM_D13</strain>
    </source>
</reference>
<feature type="compositionally biased region" description="Low complexity" evidence="1">
    <location>
        <begin position="64"/>
        <end position="79"/>
    </location>
</feature>
<feature type="region of interest" description="Disordered" evidence="1">
    <location>
        <begin position="55"/>
        <end position="79"/>
    </location>
</feature>
<dbReference type="RefSeq" id="WP_373950373.1">
    <property type="nucleotide sequence ID" value="NZ_JBHDLN010000004.1"/>
</dbReference>
<sequence>MRADKVTRLLESLSEAQETLISECIPAGARSHFLASRREALLGLRSLLDAAIDRTKEPSEAAGKKSPSSRSRGSIDISD</sequence>
<gene>
    <name evidence="2" type="ORF">ACEU3E_09765</name>
</gene>